<dbReference type="AlphaFoldDB" id="M6CXZ1"/>
<dbReference type="Proteomes" id="UP000011988">
    <property type="component" value="Unassembled WGS sequence"/>
</dbReference>
<proteinExistence type="predicted"/>
<organism evidence="2 3">
    <name type="scientific">Leptospira alstonii serovar Sichuan str. 79601</name>
    <dbReference type="NCBI Taxonomy" id="1218565"/>
    <lineage>
        <taxon>Bacteria</taxon>
        <taxon>Pseudomonadati</taxon>
        <taxon>Spirochaetota</taxon>
        <taxon>Spirochaetia</taxon>
        <taxon>Leptospirales</taxon>
        <taxon>Leptospiraceae</taxon>
        <taxon>Leptospira</taxon>
    </lineage>
</organism>
<gene>
    <name evidence="2" type="ORF">LEP1GSC194_3703</name>
</gene>
<accession>M6CXZ1</accession>
<keyword evidence="1" id="KW-1133">Transmembrane helix</keyword>
<feature type="transmembrane region" description="Helical" evidence="1">
    <location>
        <begin position="6"/>
        <end position="21"/>
    </location>
</feature>
<reference evidence="2 3" key="1">
    <citation type="submission" date="2013-01" db="EMBL/GenBank/DDBJ databases">
        <authorList>
            <person name="Harkins D.M."/>
            <person name="Durkin A.S."/>
            <person name="Brinkac L.M."/>
            <person name="Haft D.H."/>
            <person name="Selengut J.D."/>
            <person name="Sanka R."/>
            <person name="DePew J."/>
            <person name="Purushe J."/>
            <person name="Galloway R.L."/>
            <person name="Vinetz J.M."/>
            <person name="Sutton G.G."/>
            <person name="Nierman W.C."/>
            <person name="Fouts D.E."/>
        </authorList>
    </citation>
    <scope>NUCLEOTIDE SEQUENCE [LARGE SCALE GENOMIC DNA]</scope>
    <source>
        <strain evidence="2 3">79601</strain>
    </source>
</reference>
<protein>
    <submittedName>
        <fullName evidence="2">Uncharacterized protein</fullName>
    </submittedName>
</protein>
<dbReference type="PATRIC" id="fig|1218565.3.peg.2048"/>
<comment type="caution">
    <text evidence="2">The sequence shown here is derived from an EMBL/GenBank/DDBJ whole genome shotgun (WGS) entry which is preliminary data.</text>
</comment>
<sequence>MIFTLLSGTATWITFIILYILNKKYTSFLTNYFFHLLFMFWLVWGSFPWLWGSF</sequence>
<evidence type="ECO:0000256" key="1">
    <source>
        <dbReference type="SAM" id="Phobius"/>
    </source>
</evidence>
<name>M6CXZ1_9LEPT</name>
<evidence type="ECO:0000313" key="2">
    <source>
        <dbReference type="EMBL" id="EMJ95361.1"/>
    </source>
</evidence>
<keyword evidence="1" id="KW-0472">Membrane</keyword>
<dbReference type="EMBL" id="ANIK01000035">
    <property type="protein sequence ID" value="EMJ95361.1"/>
    <property type="molecule type" value="Genomic_DNA"/>
</dbReference>
<evidence type="ECO:0000313" key="3">
    <source>
        <dbReference type="Proteomes" id="UP000011988"/>
    </source>
</evidence>
<keyword evidence="1" id="KW-0812">Transmembrane</keyword>
<feature type="transmembrane region" description="Helical" evidence="1">
    <location>
        <begin position="33"/>
        <end position="51"/>
    </location>
</feature>